<keyword evidence="4" id="KW-1185">Reference proteome</keyword>
<protein>
    <submittedName>
        <fullName evidence="3">Uncharacterized protein</fullName>
    </submittedName>
</protein>
<name>A0A540VGW6_9CHLR</name>
<keyword evidence="2" id="KW-1133">Transmembrane helix</keyword>
<keyword evidence="2" id="KW-0812">Transmembrane</keyword>
<gene>
    <name evidence="3" type="ORF">FKZ61_12265</name>
</gene>
<reference evidence="3 4" key="1">
    <citation type="submission" date="2019-06" db="EMBL/GenBank/DDBJ databases">
        <title>Genome sequence of Litorilinea aerophila BAA-2444.</title>
        <authorList>
            <person name="Maclea K.S."/>
            <person name="Maurais E.G."/>
            <person name="Iannazzi L.C."/>
        </authorList>
    </citation>
    <scope>NUCLEOTIDE SEQUENCE [LARGE SCALE GENOMIC DNA]</scope>
    <source>
        <strain evidence="3 4">ATCC BAA-2444</strain>
    </source>
</reference>
<keyword evidence="2" id="KW-0472">Membrane</keyword>
<evidence type="ECO:0000313" key="4">
    <source>
        <dbReference type="Proteomes" id="UP000317371"/>
    </source>
</evidence>
<evidence type="ECO:0000313" key="3">
    <source>
        <dbReference type="EMBL" id="TQE95373.1"/>
    </source>
</evidence>
<dbReference type="OrthoDB" id="7928177at2"/>
<proteinExistence type="predicted"/>
<dbReference type="AlphaFoldDB" id="A0A540VGW6"/>
<feature type="region of interest" description="Disordered" evidence="1">
    <location>
        <begin position="550"/>
        <end position="573"/>
    </location>
</feature>
<feature type="transmembrane region" description="Helical" evidence="2">
    <location>
        <begin position="590"/>
        <end position="611"/>
    </location>
</feature>
<evidence type="ECO:0000256" key="2">
    <source>
        <dbReference type="SAM" id="Phobius"/>
    </source>
</evidence>
<feature type="compositionally biased region" description="Polar residues" evidence="1">
    <location>
        <begin position="563"/>
        <end position="573"/>
    </location>
</feature>
<dbReference type="EMBL" id="VIGC01000014">
    <property type="protein sequence ID" value="TQE95373.1"/>
    <property type="molecule type" value="Genomic_DNA"/>
</dbReference>
<accession>A0A540VGW6</accession>
<comment type="caution">
    <text evidence="3">The sequence shown here is derived from an EMBL/GenBank/DDBJ whole genome shotgun (WGS) entry which is preliminary data.</text>
</comment>
<organism evidence="3 4">
    <name type="scientific">Litorilinea aerophila</name>
    <dbReference type="NCBI Taxonomy" id="1204385"/>
    <lineage>
        <taxon>Bacteria</taxon>
        <taxon>Bacillati</taxon>
        <taxon>Chloroflexota</taxon>
        <taxon>Caldilineae</taxon>
        <taxon>Caldilineales</taxon>
        <taxon>Caldilineaceae</taxon>
        <taxon>Litorilinea</taxon>
    </lineage>
</organism>
<evidence type="ECO:0000256" key="1">
    <source>
        <dbReference type="SAM" id="MobiDB-lite"/>
    </source>
</evidence>
<dbReference type="InParanoid" id="A0A540VGW6"/>
<dbReference type="RefSeq" id="WP_141610429.1">
    <property type="nucleotide sequence ID" value="NZ_VIGC02000014.1"/>
</dbReference>
<dbReference type="Proteomes" id="UP000317371">
    <property type="component" value="Unassembled WGS sequence"/>
</dbReference>
<sequence length="618" mass="65355">MVSAIASRAHAGMRRLPILLAVLGLMLAWVPTAAGQGDGITGDAESPVAEYTVAECGRLDETAVRSELTGLARAALTETSGSLDIQGMVDRHWRALELDMALDQAVARAVEQVQAELPYWDRLLSGWSTQQAEALARQVAEQAFADPTFQARLDLLAGAVASEIAAEMEAASARSASAALLCLQAYVGEQYTGTLAQLFTDEIARDVAKIGPPVVEESQLSPASVHIKALGGVGAIVAGQVVRSLARSLGQKLAGRIAGKAVARIVGRLGSTLVPVAGWIVGAGLIAWDLYEGSQGALPHIQEALQSQESKVHLRLEMATAIRAGLEEEVDAIAAQIAGTLVGEWEGFCQRHAALCALAASDPAYRELLSRTALAQVPRLDRLTALFLADLGPEALSQALADGSLEKLLTLPEAVETILRETRSPAVSLAWARLAGSQLDRVVDFGLYKQWSPDALEPTLWQALLSMEDTAALMRLLALDAQELALFAGLPATHLVQLAQASTVEALKQAAAQVALLPPEERQRTLVRLAERMEEGADALAGLAPGVAPDAGEVKADQPQPETPATESQSSTRNGSAFYSDFFIDFYDNGVLVASVILLGILGALALVGWLRRLPNRP</sequence>